<evidence type="ECO:0000256" key="1">
    <source>
        <dbReference type="SAM" id="MobiDB-lite"/>
    </source>
</evidence>
<evidence type="ECO:0000313" key="3">
    <source>
        <dbReference type="Proteomes" id="UP000653674"/>
    </source>
</evidence>
<dbReference type="Proteomes" id="UP000653674">
    <property type="component" value="Unassembled WGS sequence"/>
</dbReference>
<dbReference type="AlphaFoldDB" id="A0A8J3LR26"/>
<reference evidence="2" key="1">
    <citation type="submission" date="2021-01" db="EMBL/GenBank/DDBJ databases">
        <title>Whole genome shotgun sequence of Planosporangium flavigriseum NBRC 105377.</title>
        <authorList>
            <person name="Komaki H."/>
            <person name="Tamura T."/>
        </authorList>
    </citation>
    <scope>NUCLEOTIDE SEQUENCE</scope>
    <source>
        <strain evidence="2">NBRC 105377</strain>
    </source>
</reference>
<evidence type="ECO:0000313" key="2">
    <source>
        <dbReference type="EMBL" id="GIG72399.1"/>
    </source>
</evidence>
<protein>
    <submittedName>
        <fullName evidence="2">Uncharacterized protein</fullName>
    </submittedName>
</protein>
<proteinExistence type="predicted"/>
<sequence>MSFSSVAEYSFTEMDTSPKETAPFQMDRIPQTPLKVPPYAPRGGRRWQRTPAKMLRYLR</sequence>
<comment type="caution">
    <text evidence="2">The sequence shown here is derived from an EMBL/GenBank/DDBJ whole genome shotgun (WGS) entry which is preliminary data.</text>
</comment>
<organism evidence="2 3">
    <name type="scientific">Planosporangium flavigriseum</name>
    <dbReference type="NCBI Taxonomy" id="373681"/>
    <lineage>
        <taxon>Bacteria</taxon>
        <taxon>Bacillati</taxon>
        <taxon>Actinomycetota</taxon>
        <taxon>Actinomycetes</taxon>
        <taxon>Micromonosporales</taxon>
        <taxon>Micromonosporaceae</taxon>
        <taxon>Planosporangium</taxon>
    </lineage>
</organism>
<name>A0A8J3LR26_9ACTN</name>
<dbReference type="EMBL" id="BONU01000003">
    <property type="protein sequence ID" value="GIG72399.1"/>
    <property type="molecule type" value="Genomic_DNA"/>
</dbReference>
<feature type="region of interest" description="Disordered" evidence="1">
    <location>
        <begin position="1"/>
        <end position="59"/>
    </location>
</feature>
<accession>A0A8J3LR26</accession>
<keyword evidence="3" id="KW-1185">Reference proteome</keyword>
<gene>
    <name evidence="2" type="ORF">Pfl04_08030</name>
</gene>